<protein>
    <submittedName>
        <fullName evidence="9">Major facilitator superfamily domain-containing protein</fullName>
    </submittedName>
</protein>
<gene>
    <name evidence="9" type="ORF">BJ684DRAFT_7840</name>
</gene>
<dbReference type="InterPro" id="IPR001958">
    <property type="entry name" value="Tet-R_TetA/multi-R_MdtG-like"/>
</dbReference>
<evidence type="ECO:0000256" key="3">
    <source>
        <dbReference type="ARBA" id="ARBA00022692"/>
    </source>
</evidence>
<evidence type="ECO:0000256" key="7">
    <source>
        <dbReference type="SAM" id="Phobius"/>
    </source>
</evidence>
<reference evidence="10" key="1">
    <citation type="journal article" date="2018" name="Nat. Microbiol.">
        <title>Leveraging single-cell genomics to expand the fungal tree of life.</title>
        <authorList>
            <person name="Ahrendt S.R."/>
            <person name="Quandt C.A."/>
            <person name="Ciobanu D."/>
            <person name="Clum A."/>
            <person name="Salamov A."/>
            <person name="Andreopoulos B."/>
            <person name="Cheng J.F."/>
            <person name="Woyke T."/>
            <person name="Pelin A."/>
            <person name="Henrissat B."/>
            <person name="Reynolds N.K."/>
            <person name="Benny G.L."/>
            <person name="Smith M.E."/>
            <person name="James T.Y."/>
            <person name="Grigoriev I.V."/>
        </authorList>
    </citation>
    <scope>NUCLEOTIDE SEQUENCE [LARGE SCALE GENOMIC DNA]</scope>
</reference>
<dbReference type="InterPro" id="IPR036259">
    <property type="entry name" value="MFS_trans_sf"/>
</dbReference>
<dbReference type="PANTHER" id="PTHR23504">
    <property type="entry name" value="MAJOR FACILITATOR SUPERFAMILY DOMAIN-CONTAINING PROTEIN 10"/>
    <property type="match status" value="1"/>
</dbReference>
<dbReference type="InterPro" id="IPR020846">
    <property type="entry name" value="MFS_dom"/>
</dbReference>
<feature type="transmembrane region" description="Helical" evidence="7">
    <location>
        <begin position="373"/>
        <end position="401"/>
    </location>
</feature>
<keyword evidence="10" id="KW-1185">Reference proteome</keyword>
<feature type="transmembrane region" description="Helical" evidence="7">
    <location>
        <begin position="413"/>
        <end position="436"/>
    </location>
</feature>
<evidence type="ECO:0000256" key="4">
    <source>
        <dbReference type="ARBA" id="ARBA00022989"/>
    </source>
</evidence>
<dbReference type="GO" id="GO:0016020">
    <property type="term" value="C:membrane"/>
    <property type="evidence" value="ECO:0007669"/>
    <property type="project" value="UniProtKB-SubCell"/>
</dbReference>
<evidence type="ECO:0000313" key="10">
    <source>
        <dbReference type="Proteomes" id="UP000267251"/>
    </source>
</evidence>
<feature type="transmembrane region" description="Helical" evidence="7">
    <location>
        <begin position="316"/>
        <end position="335"/>
    </location>
</feature>
<name>A0A4P9Y751_9FUNG</name>
<accession>A0A4P9Y751</accession>
<keyword evidence="4 7" id="KW-1133">Transmembrane helix</keyword>
<feature type="domain" description="Major facilitator superfamily (MFS) profile" evidence="8">
    <location>
        <begin position="28"/>
        <end position="471"/>
    </location>
</feature>
<dbReference type="AlphaFoldDB" id="A0A4P9Y751"/>
<feature type="transmembrane region" description="Helical" evidence="7">
    <location>
        <begin position="347"/>
        <end position="367"/>
    </location>
</feature>
<dbReference type="SUPFAM" id="SSF103473">
    <property type="entry name" value="MFS general substrate transporter"/>
    <property type="match status" value="1"/>
</dbReference>
<feature type="transmembrane region" description="Helical" evidence="7">
    <location>
        <begin position="200"/>
        <end position="222"/>
    </location>
</feature>
<keyword evidence="2" id="KW-0813">Transport</keyword>
<feature type="transmembrane region" description="Helical" evidence="7">
    <location>
        <begin position="157"/>
        <end position="180"/>
    </location>
</feature>
<evidence type="ECO:0000256" key="6">
    <source>
        <dbReference type="SAM" id="MobiDB-lite"/>
    </source>
</evidence>
<evidence type="ECO:0000256" key="5">
    <source>
        <dbReference type="ARBA" id="ARBA00023136"/>
    </source>
</evidence>
<evidence type="ECO:0000259" key="8">
    <source>
        <dbReference type="PROSITE" id="PS50850"/>
    </source>
</evidence>
<dbReference type="PRINTS" id="PR01035">
    <property type="entry name" value="TCRTETA"/>
</dbReference>
<dbReference type="EMBL" id="KZ987774">
    <property type="protein sequence ID" value="RKP14937.1"/>
    <property type="molecule type" value="Genomic_DNA"/>
</dbReference>
<comment type="subcellular location">
    <subcellularLocation>
        <location evidence="1">Membrane</location>
        <topology evidence="1">Multi-pass membrane protein</topology>
    </subcellularLocation>
</comment>
<dbReference type="Proteomes" id="UP000267251">
    <property type="component" value="Unassembled WGS sequence"/>
</dbReference>
<keyword evidence="5 7" id="KW-0472">Membrane</keyword>
<dbReference type="OrthoDB" id="10262656at2759"/>
<dbReference type="Gene3D" id="1.20.1250.20">
    <property type="entry name" value="MFS general substrate transporter like domains"/>
    <property type="match status" value="1"/>
</dbReference>
<feature type="transmembrane region" description="Helical" evidence="7">
    <location>
        <begin position="33"/>
        <end position="54"/>
    </location>
</feature>
<dbReference type="PROSITE" id="PS50850">
    <property type="entry name" value="MFS"/>
    <property type="match status" value="1"/>
</dbReference>
<sequence length="471" mass="50649">MGYTTFPRPSASPLPLRAPEVTPLPIKPISILLLARSGEPIAFTILFPFVYFMVRDFYLYPDPKQVAIQVGWVASSFSLAQMFSGLPWGALSDRIGRRPVILMGLMGTTLSMLLFGLSHSLVWAISTRIMCGLLNGNVGVVKSALAELTDETNQAKGFAFLPMIWGLGSVLGPMIGGFLSNPAQVIGGPFDTAFWRANPYFLPCATAASVTFAGFLVAFFFLEETMPSKPPSPRIEEGDCSSEGNSEASSLLPKPISPSTPLPSSYIASILPKASRPAVACLVGVSFLSVVSDELYPLWAAARYDVGGLGFDTGRIGMSLSVGGLTILLTQLLLFPRLERRHGKHAIFRISMASYFLIWLFLPLVTFLVDTPWMWPCLLLLVALKSWAGTFAFASANLMLVDAARQLGALGKVNGSAQCLVALGRTIGPAIGGFTWGHCIQSNLPWPLGASISWWILAISSLFVACLSGRS</sequence>
<feature type="transmembrane region" description="Helical" evidence="7">
    <location>
        <begin position="278"/>
        <end position="296"/>
    </location>
</feature>
<organism evidence="9 10">
    <name type="scientific">Piptocephalis cylindrospora</name>
    <dbReference type="NCBI Taxonomy" id="1907219"/>
    <lineage>
        <taxon>Eukaryota</taxon>
        <taxon>Fungi</taxon>
        <taxon>Fungi incertae sedis</taxon>
        <taxon>Zoopagomycota</taxon>
        <taxon>Zoopagomycotina</taxon>
        <taxon>Zoopagomycetes</taxon>
        <taxon>Zoopagales</taxon>
        <taxon>Piptocephalidaceae</taxon>
        <taxon>Piptocephalis</taxon>
    </lineage>
</organism>
<evidence type="ECO:0000313" key="9">
    <source>
        <dbReference type="EMBL" id="RKP14937.1"/>
    </source>
</evidence>
<dbReference type="CDD" id="cd17330">
    <property type="entry name" value="MFS_SLC46_TetA_like"/>
    <property type="match status" value="1"/>
</dbReference>
<keyword evidence="3 7" id="KW-0812">Transmembrane</keyword>
<feature type="transmembrane region" description="Helical" evidence="7">
    <location>
        <begin position="448"/>
        <end position="467"/>
    </location>
</feature>
<feature type="transmembrane region" description="Helical" evidence="7">
    <location>
        <begin position="66"/>
        <end position="88"/>
    </location>
</feature>
<dbReference type="PANTHER" id="PTHR23504:SF15">
    <property type="entry name" value="MAJOR FACILITATOR SUPERFAMILY (MFS) PROFILE DOMAIN-CONTAINING PROTEIN"/>
    <property type="match status" value="1"/>
</dbReference>
<evidence type="ECO:0000256" key="2">
    <source>
        <dbReference type="ARBA" id="ARBA00022448"/>
    </source>
</evidence>
<proteinExistence type="predicted"/>
<dbReference type="Pfam" id="PF07690">
    <property type="entry name" value="MFS_1"/>
    <property type="match status" value="1"/>
</dbReference>
<feature type="transmembrane region" description="Helical" evidence="7">
    <location>
        <begin position="100"/>
        <end position="117"/>
    </location>
</feature>
<dbReference type="InterPro" id="IPR011701">
    <property type="entry name" value="MFS"/>
</dbReference>
<feature type="region of interest" description="Disordered" evidence="6">
    <location>
        <begin position="229"/>
        <end position="257"/>
    </location>
</feature>
<dbReference type="GO" id="GO:0022857">
    <property type="term" value="F:transmembrane transporter activity"/>
    <property type="evidence" value="ECO:0007669"/>
    <property type="project" value="InterPro"/>
</dbReference>
<evidence type="ECO:0000256" key="1">
    <source>
        <dbReference type="ARBA" id="ARBA00004141"/>
    </source>
</evidence>